<evidence type="ECO:0000256" key="3">
    <source>
        <dbReference type="ARBA" id="ARBA00048505"/>
    </source>
</evidence>
<dbReference type="Proteomes" id="UP000515679">
    <property type="component" value="Chromosome"/>
</dbReference>
<name>A0A7G5C6P9_9BACL</name>
<evidence type="ECO:0000256" key="1">
    <source>
        <dbReference type="ARBA" id="ARBA00034221"/>
    </source>
</evidence>
<dbReference type="Gene3D" id="3.60.15.10">
    <property type="entry name" value="Ribonuclease Z/Hydroxyacylglutathione hydrolase-like"/>
    <property type="match status" value="1"/>
</dbReference>
<comment type="function">
    <text evidence="2">Counteracts the endogenous Pycsar antiviral defense system. Phosphodiesterase that enables metal-dependent hydrolysis of host cyclic nucleotide Pycsar defense signals such as cCMP and cUMP.</text>
</comment>
<dbReference type="InterPro" id="IPR001279">
    <property type="entry name" value="Metallo-B-lactamas"/>
</dbReference>
<reference evidence="5 6" key="1">
    <citation type="submission" date="2019-07" db="EMBL/GenBank/DDBJ databases">
        <authorList>
            <person name="Kim J.K."/>
            <person name="Cheong H.-M."/>
            <person name="Choi Y."/>
            <person name="Hwang K.J."/>
            <person name="Lee S."/>
            <person name="Choi C."/>
        </authorList>
    </citation>
    <scope>NUCLEOTIDE SEQUENCE [LARGE SCALE GENOMIC DNA]</scope>
    <source>
        <strain evidence="5 6">KS 22</strain>
    </source>
</reference>
<evidence type="ECO:0000313" key="5">
    <source>
        <dbReference type="EMBL" id="QMV44883.1"/>
    </source>
</evidence>
<dbReference type="RefSeq" id="WP_182303850.1">
    <property type="nucleotide sequence ID" value="NZ_CP041969.1"/>
</dbReference>
<evidence type="ECO:0000256" key="2">
    <source>
        <dbReference type="ARBA" id="ARBA00034301"/>
    </source>
</evidence>
<dbReference type="Pfam" id="PF00753">
    <property type="entry name" value="Lactamase_B"/>
    <property type="match status" value="1"/>
</dbReference>
<dbReference type="EMBL" id="CP041969">
    <property type="protein sequence ID" value="QMV44883.1"/>
    <property type="molecule type" value="Genomic_DNA"/>
</dbReference>
<gene>
    <name evidence="5" type="ORF">FPL14_04595</name>
</gene>
<evidence type="ECO:0000313" key="6">
    <source>
        <dbReference type="Proteomes" id="UP000515679"/>
    </source>
</evidence>
<comment type="catalytic activity">
    <reaction evidence="3">
        <text>3',5'-cyclic UMP + H2O = UMP + H(+)</text>
        <dbReference type="Rhea" id="RHEA:70575"/>
        <dbReference type="ChEBI" id="CHEBI:15377"/>
        <dbReference type="ChEBI" id="CHEBI:15378"/>
        <dbReference type="ChEBI" id="CHEBI:57865"/>
        <dbReference type="ChEBI" id="CHEBI:184387"/>
    </reaction>
    <physiologicalReaction direction="left-to-right" evidence="3">
        <dbReference type="Rhea" id="RHEA:70576"/>
    </physiologicalReaction>
</comment>
<dbReference type="InterPro" id="IPR050855">
    <property type="entry name" value="NDM-1-like"/>
</dbReference>
<protein>
    <submittedName>
        <fullName evidence="5">MBL fold metallo-hydrolase</fullName>
    </submittedName>
</protein>
<keyword evidence="6" id="KW-1185">Reference proteome</keyword>
<accession>A0A7G5C6P9</accession>
<dbReference type="CDD" id="cd07721">
    <property type="entry name" value="yflN-like_MBL-fold"/>
    <property type="match status" value="1"/>
</dbReference>
<feature type="domain" description="Metallo-beta-lactamase" evidence="4">
    <location>
        <begin position="1"/>
        <end position="192"/>
    </location>
</feature>
<dbReference type="GO" id="GO:0016787">
    <property type="term" value="F:hydrolase activity"/>
    <property type="evidence" value="ECO:0007669"/>
    <property type="project" value="UniProtKB-KW"/>
</dbReference>
<keyword evidence="5" id="KW-0378">Hydrolase</keyword>
<dbReference type="InterPro" id="IPR036866">
    <property type="entry name" value="RibonucZ/Hydroxyglut_hydro"/>
</dbReference>
<dbReference type="AlphaFoldDB" id="A0A7G5C6P9"/>
<dbReference type="PANTHER" id="PTHR42951:SF9">
    <property type="entry name" value="METAL-DEPENDENT HYDROLASE"/>
    <property type="match status" value="1"/>
</dbReference>
<dbReference type="KEGG" id="cchl:FPL14_04595"/>
<dbReference type="PANTHER" id="PTHR42951">
    <property type="entry name" value="METALLO-BETA-LACTAMASE DOMAIN-CONTAINING"/>
    <property type="match status" value="1"/>
</dbReference>
<dbReference type="SUPFAM" id="SSF56281">
    <property type="entry name" value="Metallo-hydrolase/oxidoreductase"/>
    <property type="match status" value="1"/>
</dbReference>
<organism evidence="5 6">
    <name type="scientific">Cohnella cholangitidis</name>
    <dbReference type="NCBI Taxonomy" id="2598458"/>
    <lineage>
        <taxon>Bacteria</taxon>
        <taxon>Bacillati</taxon>
        <taxon>Bacillota</taxon>
        <taxon>Bacilli</taxon>
        <taxon>Bacillales</taxon>
        <taxon>Paenibacillaceae</taxon>
        <taxon>Cohnella</taxon>
    </lineage>
</organism>
<sequence length="220" mass="23586">MDCYLIEDENGVTLIDACVPSLAKGIDSAIQATGKPLTRILITHAHDDHIGAVPYLKTKYPNAKIGMSRREAAILKGNRSLLPNEPQTPLKGGLPKKALFAPDFLIEDNDCIGSLIAVSSPGHSPGHLAFLETETQTLIAGDAFQSKGGLAVSGHVKWTFPFPALATWHTPTAIASAKRLLQLNPSVLAVGHGPALNQPANLIRRAIEEAEQRLEKRKAQ</sequence>
<proteinExistence type="predicted"/>
<dbReference type="SMART" id="SM00849">
    <property type="entry name" value="Lactamase_B"/>
    <property type="match status" value="1"/>
</dbReference>
<evidence type="ECO:0000259" key="4">
    <source>
        <dbReference type="SMART" id="SM00849"/>
    </source>
</evidence>
<comment type="catalytic activity">
    <reaction evidence="1">
        <text>3',5'-cyclic CMP + H2O = CMP + H(+)</text>
        <dbReference type="Rhea" id="RHEA:72675"/>
        <dbReference type="ChEBI" id="CHEBI:15377"/>
        <dbReference type="ChEBI" id="CHEBI:15378"/>
        <dbReference type="ChEBI" id="CHEBI:58003"/>
        <dbReference type="ChEBI" id="CHEBI:60377"/>
    </reaction>
    <physiologicalReaction direction="left-to-right" evidence="1">
        <dbReference type="Rhea" id="RHEA:72676"/>
    </physiologicalReaction>
</comment>